<protein>
    <recommendedName>
        <fullName evidence="5">Rootletin</fullName>
    </recommendedName>
</protein>
<keyword evidence="1" id="KW-0175">Coiled coil</keyword>
<feature type="compositionally biased region" description="Polar residues" evidence="2">
    <location>
        <begin position="1186"/>
        <end position="1202"/>
    </location>
</feature>
<reference evidence="3 4" key="1">
    <citation type="submission" date="2019-04" db="EMBL/GenBank/DDBJ databases">
        <title>Friends and foes A comparative genomics study of 23 Aspergillus species from section Flavi.</title>
        <authorList>
            <consortium name="DOE Joint Genome Institute"/>
            <person name="Kjaerbolling I."/>
            <person name="Vesth T."/>
            <person name="Frisvad J.C."/>
            <person name="Nybo J.L."/>
            <person name="Theobald S."/>
            <person name="Kildgaard S."/>
            <person name="Isbrandt T."/>
            <person name="Kuo A."/>
            <person name="Sato A."/>
            <person name="Lyhne E.K."/>
            <person name="Kogle M.E."/>
            <person name="Wiebenga A."/>
            <person name="Kun R.S."/>
            <person name="Lubbers R.J."/>
            <person name="Makela M.R."/>
            <person name="Barry K."/>
            <person name="Chovatia M."/>
            <person name="Clum A."/>
            <person name="Daum C."/>
            <person name="Haridas S."/>
            <person name="He G."/>
            <person name="LaButti K."/>
            <person name="Lipzen A."/>
            <person name="Mondo S."/>
            <person name="Riley R."/>
            <person name="Salamov A."/>
            <person name="Simmons B.A."/>
            <person name="Magnuson J.K."/>
            <person name="Henrissat B."/>
            <person name="Mortensen U.H."/>
            <person name="Larsen T.O."/>
            <person name="Devries R.P."/>
            <person name="Grigoriev I.V."/>
            <person name="Machida M."/>
            <person name="Baker S.E."/>
            <person name="Andersen M.R."/>
        </authorList>
    </citation>
    <scope>NUCLEOTIDE SEQUENCE [LARGE SCALE GENOMIC DNA]</scope>
    <source>
        <strain evidence="3 4">IBT 18842</strain>
    </source>
</reference>
<feature type="coiled-coil region" evidence="1">
    <location>
        <begin position="659"/>
        <end position="686"/>
    </location>
</feature>
<evidence type="ECO:0000256" key="2">
    <source>
        <dbReference type="SAM" id="MobiDB-lite"/>
    </source>
</evidence>
<gene>
    <name evidence="3" type="ORF">BDV25DRAFT_144902</name>
</gene>
<name>A0A5N6TFS3_ASPAV</name>
<evidence type="ECO:0000313" key="3">
    <source>
        <dbReference type="EMBL" id="KAE8145167.1"/>
    </source>
</evidence>
<feature type="compositionally biased region" description="Basic and acidic residues" evidence="2">
    <location>
        <begin position="1150"/>
        <end position="1165"/>
    </location>
</feature>
<sequence length="1289" mass="143406">METEGINPAQDGPLIVSDLERDITTDEIGDDEEMLLLQMDDLTTEPISPNLSVVLGKDMDPSWTVKDAHVAPVLVQRPRSSGIDLTAFAFARPAPHGKVFSLQYSTKPPPAAPEAPCTKADVPGHKEGQSPGAADRSASNGQHSSPEDEQLGMQPVDMPPCHAEKLVATRQIAVLQDTAGNPTSSKETTFDPRQGSEICPESPNRGGGEWKKRYTTEYIAHNNQLDDSSEVSTQRPSTAISYQYKIEKSRRLNGSKCAPSKLTHKPVLENDSQLSEEDLFQLLLGRLKAREKNEVAASNLREQMEASISKLTRENESLKRELTVFDTELQKRSSESNAYRSRIEAWKTKLAKFKYLLNELGSGYKALHREAAPLKEYRLMLKKDGREIKANIAHAKEHLEQVTSVLERSQSQIRESQSLIESLQRELKRVEENAKQLKEQLSEERMRSEKLEIFVQNSSQTQSRKIDLIRRDQLNMAQKLNYTLETTERKVEACGEATQTSLKHSIDECLLSLKCMYESHLKDGSDVQQIQASLEENTSRIQSITRDMTIAIERNAGISKDAAQVLTEQSKSFGETVGVCSGLMKQLSVNGTKCSGIQESIDGLIPNVAALTTSLGEARNQEKMLSQNMEQLGRQLVEVQISAKTESTAVEKLNLELKTQQLLTAIQGAEENLKSKEDQNKVLNASLIEAIHNTQEAELVQERNRASVIARDQNRAKYEQQIHELLREKEELKKSVVKAEYALEEKQRAFDEQKASSVARLCEAERLIFEKTEEIQGLGNIRSEMDTLLSQRNAEISRLCEVQASAQKQLGEANERITGLENEVAATKEETSETSKRLQEKVESLQSDLLKKEEECARIEQDLSTENSARVSLETGKEKAKSEIHALLRRVQDSENWMRRIRDSLGLIHNALPSESETGIWKKLMTILDSAGLTSTLDTIKQVEKLDERFPLCEDVGASGSIATVSTPCRNENVEHDIVQTTELIYRTRSVQRSALSSPIKGKDIVNDGLMNVESRIFPDSQQSCDIVPFSSIRQQLSPAPCIESEQDTSDIAAMFTMAPENKGIPGQLQAPITPNKGCEAIAKPSDEPVFEVTDDTKDPPAAASRIGEEVLPSKGLSSVDEPHDSLNVTDAATTPKTVAFETHSSITGETKRKIQDSEKMEDKTSTPQTPIPGKTVRVNRRTYSRNRQTYSSKTQFESQTISSSSASHIMTQDSSRQLRSENKRARVASASHSGNQTRNPSGYFGRKTSPASLVSGSSRNSSMNGDRTGSQRWPNRGDRYSARFNKPV</sequence>
<feature type="compositionally biased region" description="Polar residues" evidence="2">
    <location>
        <begin position="178"/>
        <end position="187"/>
    </location>
</feature>
<dbReference type="Proteomes" id="UP000325780">
    <property type="component" value="Unassembled WGS sequence"/>
</dbReference>
<feature type="compositionally biased region" description="Polar residues" evidence="2">
    <location>
        <begin position="1231"/>
        <end position="1241"/>
    </location>
</feature>
<dbReference type="EMBL" id="ML742377">
    <property type="protein sequence ID" value="KAE8145167.1"/>
    <property type="molecule type" value="Genomic_DNA"/>
</dbReference>
<feature type="coiled-coil region" evidence="1">
    <location>
        <begin position="301"/>
        <end position="328"/>
    </location>
</feature>
<evidence type="ECO:0000313" key="4">
    <source>
        <dbReference type="Proteomes" id="UP000325780"/>
    </source>
</evidence>
<organism evidence="3 4">
    <name type="scientific">Aspergillus avenaceus</name>
    <dbReference type="NCBI Taxonomy" id="36643"/>
    <lineage>
        <taxon>Eukaryota</taxon>
        <taxon>Fungi</taxon>
        <taxon>Dikarya</taxon>
        <taxon>Ascomycota</taxon>
        <taxon>Pezizomycotina</taxon>
        <taxon>Eurotiomycetes</taxon>
        <taxon>Eurotiomycetidae</taxon>
        <taxon>Eurotiales</taxon>
        <taxon>Aspergillaceae</taxon>
        <taxon>Aspergillus</taxon>
        <taxon>Aspergillus subgen. Circumdati</taxon>
    </lineage>
</organism>
<evidence type="ECO:0000256" key="1">
    <source>
        <dbReference type="SAM" id="Coils"/>
    </source>
</evidence>
<feature type="compositionally biased region" description="Polar residues" evidence="2">
    <location>
        <begin position="1127"/>
        <end position="1149"/>
    </location>
</feature>
<feature type="compositionally biased region" description="Polar residues" evidence="2">
    <location>
        <begin position="1250"/>
        <end position="1274"/>
    </location>
</feature>
<feature type="region of interest" description="Disordered" evidence="2">
    <location>
        <begin position="1091"/>
        <end position="1289"/>
    </location>
</feature>
<evidence type="ECO:0008006" key="5">
    <source>
        <dbReference type="Google" id="ProtNLM"/>
    </source>
</evidence>
<feature type="region of interest" description="Disordered" evidence="2">
    <location>
        <begin position="176"/>
        <end position="210"/>
    </location>
</feature>
<accession>A0A5N6TFS3</accession>
<keyword evidence="4" id="KW-1185">Reference proteome</keyword>
<dbReference type="OrthoDB" id="4201669at2759"/>
<feature type="region of interest" description="Disordered" evidence="2">
    <location>
        <begin position="101"/>
        <end position="159"/>
    </location>
</feature>
<dbReference type="Gene3D" id="1.10.287.1490">
    <property type="match status" value="1"/>
</dbReference>
<feature type="coiled-coil region" evidence="1">
    <location>
        <begin position="803"/>
        <end position="862"/>
    </location>
</feature>
<feature type="coiled-coil region" evidence="1">
    <location>
        <begin position="406"/>
        <end position="451"/>
    </location>
</feature>
<proteinExistence type="predicted"/>
<feature type="coiled-coil region" evidence="1">
    <location>
        <begin position="715"/>
        <end position="749"/>
    </location>
</feature>